<dbReference type="InterPro" id="IPR044730">
    <property type="entry name" value="RNase_H-like_dom_plant"/>
</dbReference>
<sequence>MSNASWEVGNGESINIWTKPWLSCETQESPMGPAPLQYLNLTVSDFFLPNSREWNVDMIRRVLPMEEQKILAIKPSVTGAPDKLSWLGAKSGSYTTKNQWINLISRKNLPPTGVEGQLAPWILWGIWTARNNLVFNDKLTSAAEMLSKAIYLAREWGTCQTISSPLPAVPPTLAQASPNCIVVKSDAAWNEILNVAGFGWVMEGQNRTSSFSSPAHHVRSPLAAEALALREAIWKCKELGFTRIRCESDSAVLVKALKEDTFLTGLYGILIDIQALASSFECISFNWISRKKNVEANVLAKQILSVELALMASPTLV</sequence>
<protein>
    <recommendedName>
        <fullName evidence="1">RNase H type-1 domain-containing protein</fullName>
    </recommendedName>
</protein>
<name>A0A8S9KEC8_BRACR</name>
<dbReference type="PANTHER" id="PTHR47074">
    <property type="entry name" value="BNAC02G40300D PROTEIN"/>
    <property type="match status" value="1"/>
</dbReference>
<dbReference type="InterPro" id="IPR012337">
    <property type="entry name" value="RNaseH-like_sf"/>
</dbReference>
<dbReference type="GO" id="GO:0003676">
    <property type="term" value="F:nucleic acid binding"/>
    <property type="evidence" value="ECO:0007669"/>
    <property type="project" value="InterPro"/>
</dbReference>
<proteinExistence type="predicted"/>
<dbReference type="InterPro" id="IPR036397">
    <property type="entry name" value="RNaseH_sf"/>
</dbReference>
<dbReference type="InterPro" id="IPR002156">
    <property type="entry name" value="RNaseH_domain"/>
</dbReference>
<feature type="domain" description="RNase H type-1" evidence="1">
    <location>
        <begin position="185"/>
        <end position="302"/>
    </location>
</feature>
<dbReference type="Gene3D" id="3.30.420.10">
    <property type="entry name" value="Ribonuclease H-like superfamily/Ribonuclease H"/>
    <property type="match status" value="1"/>
</dbReference>
<evidence type="ECO:0000313" key="2">
    <source>
        <dbReference type="EMBL" id="KAF2591756.1"/>
    </source>
</evidence>
<gene>
    <name evidence="2" type="ORF">F2Q70_00042091</name>
</gene>
<dbReference type="SUPFAM" id="SSF53098">
    <property type="entry name" value="Ribonuclease H-like"/>
    <property type="match status" value="1"/>
</dbReference>
<dbReference type="GO" id="GO:0004523">
    <property type="term" value="F:RNA-DNA hybrid ribonuclease activity"/>
    <property type="evidence" value="ECO:0007669"/>
    <property type="project" value="InterPro"/>
</dbReference>
<organism evidence="2">
    <name type="scientific">Brassica cretica</name>
    <name type="common">Mustard</name>
    <dbReference type="NCBI Taxonomy" id="69181"/>
    <lineage>
        <taxon>Eukaryota</taxon>
        <taxon>Viridiplantae</taxon>
        <taxon>Streptophyta</taxon>
        <taxon>Embryophyta</taxon>
        <taxon>Tracheophyta</taxon>
        <taxon>Spermatophyta</taxon>
        <taxon>Magnoliopsida</taxon>
        <taxon>eudicotyledons</taxon>
        <taxon>Gunneridae</taxon>
        <taxon>Pentapetalae</taxon>
        <taxon>rosids</taxon>
        <taxon>malvids</taxon>
        <taxon>Brassicales</taxon>
        <taxon>Brassicaceae</taxon>
        <taxon>Brassiceae</taxon>
        <taxon>Brassica</taxon>
    </lineage>
</organism>
<reference evidence="2" key="1">
    <citation type="submission" date="2019-12" db="EMBL/GenBank/DDBJ databases">
        <title>Genome sequencing and annotation of Brassica cretica.</title>
        <authorList>
            <person name="Studholme D.J."/>
            <person name="Sarris P.F."/>
        </authorList>
    </citation>
    <scope>NUCLEOTIDE SEQUENCE</scope>
    <source>
        <strain evidence="2">PFS-102/07</strain>
        <tissue evidence="2">Leaf</tissue>
    </source>
</reference>
<dbReference type="EMBL" id="QGKY02000190">
    <property type="protein sequence ID" value="KAF2591756.1"/>
    <property type="molecule type" value="Genomic_DNA"/>
</dbReference>
<comment type="caution">
    <text evidence="2">The sequence shown here is derived from an EMBL/GenBank/DDBJ whole genome shotgun (WGS) entry which is preliminary data.</text>
</comment>
<dbReference type="PANTHER" id="PTHR47074:SF11">
    <property type="entry name" value="REVERSE TRANSCRIPTASE-LIKE PROTEIN"/>
    <property type="match status" value="1"/>
</dbReference>
<dbReference type="AlphaFoldDB" id="A0A8S9KEC8"/>
<evidence type="ECO:0000259" key="1">
    <source>
        <dbReference type="Pfam" id="PF13456"/>
    </source>
</evidence>
<dbReference type="InterPro" id="IPR052929">
    <property type="entry name" value="RNase_H-like_EbsB-rel"/>
</dbReference>
<accession>A0A8S9KEC8</accession>
<dbReference type="CDD" id="cd06222">
    <property type="entry name" value="RNase_H_like"/>
    <property type="match status" value="1"/>
</dbReference>
<dbReference type="Pfam" id="PF13456">
    <property type="entry name" value="RVT_3"/>
    <property type="match status" value="1"/>
</dbReference>